<name>A0ABS2AL67_9ACTN</name>
<proteinExistence type="predicted"/>
<dbReference type="RefSeq" id="WP_236048712.1">
    <property type="nucleotide sequence ID" value="NZ_JAENHP010000015.1"/>
</dbReference>
<dbReference type="EMBL" id="JAENHP010000015">
    <property type="protein sequence ID" value="MBM2620589.1"/>
    <property type="molecule type" value="Genomic_DNA"/>
</dbReference>
<accession>A0ABS2AL67</accession>
<evidence type="ECO:0000313" key="2">
    <source>
        <dbReference type="EMBL" id="MBM2620589.1"/>
    </source>
</evidence>
<feature type="transmembrane region" description="Helical" evidence="1">
    <location>
        <begin position="6"/>
        <end position="30"/>
    </location>
</feature>
<evidence type="ECO:0000256" key="1">
    <source>
        <dbReference type="SAM" id="Phobius"/>
    </source>
</evidence>
<dbReference type="Proteomes" id="UP000632138">
    <property type="component" value="Unassembled WGS sequence"/>
</dbReference>
<evidence type="ECO:0000313" key="3">
    <source>
        <dbReference type="Proteomes" id="UP000632138"/>
    </source>
</evidence>
<keyword evidence="1" id="KW-0472">Membrane</keyword>
<gene>
    <name evidence="2" type="ORF">JIG36_34315</name>
</gene>
<protein>
    <submittedName>
        <fullName evidence="2">Uncharacterized protein</fullName>
    </submittedName>
</protein>
<sequence length="87" mass="9057">MTEMEGLAVILVDWTPVLVAFAPLAVSVVADILGRFRRTRNASVVRAMSTLTAQLAAAGTGGTVTHVDRRGCRWVVTVGASTGASES</sequence>
<keyword evidence="1" id="KW-1133">Transmembrane helix</keyword>
<keyword evidence="1" id="KW-0812">Transmembrane</keyword>
<reference evidence="2 3" key="1">
    <citation type="submission" date="2021-01" db="EMBL/GenBank/DDBJ databases">
        <title>Actinoplanes sp. nov. LDG1-06 isolated from lichen.</title>
        <authorList>
            <person name="Saeng-In P."/>
            <person name="Phongsopitanun W."/>
            <person name="Kanchanasin P."/>
            <person name="Yuki M."/>
            <person name="Kudo T."/>
            <person name="Ohkuma M."/>
            <person name="Tanasupawat S."/>
        </authorList>
    </citation>
    <scope>NUCLEOTIDE SEQUENCE [LARGE SCALE GENOMIC DNA]</scope>
    <source>
        <strain evidence="2 3">LDG1-06</strain>
    </source>
</reference>
<keyword evidence="3" id="KW-1185">Reference proteome</keyword>
<organism evidence="2 3">
    <name type="scientific">Paractinoplanes ovalisporus</name>
    <dbReference type="NCBI Taxonomy" id="2810368"/>
    <lineage>
        <taxon>Bacteria</taxon>
        <taxon>Bacillati</taxon>
        <taxon>Actinomycetota</taxon>
        <taxon>Actinomycetes</taxon>
        <taxon>Micromonosporales</taxon>
        <taxon>Micromonosporaceae</taxon>
        <taxon>Paractinoplanes</taxon>
    </lineage>
</organism>
<comment type="caution">
    <text evidence="2">The sequence shown here is derived from an EMBL/GenBank/DDBJ whole genome shotgun (WGS) entry which is preliminary data.</text>
</comment>